<dbReference type="EMBL" id="GBRH01222951">
    <property type="protein sequence ID" value="JAD74944.1"/>
    <property type="molecule type" value="Transcribed_RNA"/>
</dbReference>
<dbReference type="AlphaFoldDB" id="A0A0A9CF30"/>
<reference evidence="2" key="2">
    <citation type="journal article" date="2015" name="Data Brief">
        <title>Shoot transcriptome of the giant reed, Arundo donax.</title>
        <authorList>
            <person name="Barrero R.A."/>
            <person name="Guerrero F.D."/>
            <person name="Moolhuijzen P."/>
            <person name="Goolsby J.A."/>
            <person name="Tidwell J."/>
            <person name="Bellgard S.E."/>
            <person name="Bellgard M.I."/>
        </authorList>
    </citation>
    <scope>NUCLEOTIDE SEQUENCE</scope>
    <source>
        <tissue evidence="2">Shoot tissue taken approximately 20 cm above the soil surface</tissue>
    </source>
</reference>
<keyword evidence="1" id="KW-1133">Transmembrane helix</keyword>
<keyword evidence="1" id="KW-0812">Transmembrane</keyword>
<evidence type="ECO:0000256" key="1">
    <source>
        <dbReference type="SAM" id="Phobius"/>
    </source>
</evidence>
<name>A0A0A9CF30_ARUDO</name>
<dbReference type="SUPFAM" id="SSF48403">
    <property type="entry name" value="Ankyrin repeat"/>
    <property type="match status" value="1"/>
</dbReference>
<accession>A0A0A9CF30</accession>
<organism evidence="2">
    <name type="scientific">Arundo donax</name>
    <name type="common">Giant reed</name>
    <name type="synonym">Donax arundinaceus</name>
    <dbReference type="NCBI Taxonomy" id="35708"/>
    <lineage>
        <taxon>Eukaryota</taxon>
        <taxon>Viridiplantae</taxon>
        <taxon>Streptophyta</taxon>
        <taxon>Embryophyta</taxon>
        <taxon>Tracheophyta</taxon>
        <taxon>Spermatophyta</taxon>
        <taxon>Magnoliopsida</taxon>
        <taxon>Liliopsida</taxon>
        <taxon>Poales</taxon>
        <taxon>Poaceae</taxon>
        <taxon>PACMAD clade</taxon>
        <taxon>Arundinoideae</taxon>
        <taxon>Arundineae</taxon>
        <taxon>Arundo</taxon>
    </lineage>
</organism>
<feature type="transmembrane region" description="Helical" evidence="1">
    <location>
        <begin position="177"/>
        <end position="199"/>
    </location>
</feature>
<dbReference type="Gene3D" id="1.25.40.20">
    <property type="entry name" value="Ankyrin repeat-containing domain"/>
    <property type="match status" value="1"/>
</dbReference>
<protein>
    <submittedName>
        <fullName evidence="2">Uncharacterized protein</fullName>
    </submittedName>
</protein>
<keyword evidence="1" id="KW-0472">Membrane</keyword>
<reference evidence="2" key="1">
    <citation type="submission" date="2014-09" db="EMBL/GenBank/DDBJ databases">
        <authorList>
            <person name="Magalhaes I.L.F."/>
            <person name="Oliveira U."/>
            <person name="Santos F.R."/>
            <person name="Vidigal T.H.D.A."/>
            <person name="Brescovit A.D."/>
            <person name="Santos A.J."/>
        </authorList>
    </citation>
    <scope>NUCLEOTIDE SEQUENCE</scope>
    <source>
        <tissue evidence="2">Shoot tissue taken approximately 20 cm above the soil surface</tissue>
    </source>
</reference>
<proteinExistence type="predicted"/>
<evidence type="ECO:0000313" key="2">
    <source>
        <dbReference type="EMBL" id="JAD74944.1"/>
    </source>
</evidence>
<sequence>MLSEIHLLNRAVKRKSRHMVHLLVQFVVICPDNSKLYPFLPNFAGPGGLTPLHLAASIENAEDIVDALTDDPQEFGLNCWQSVLDDDGQSPETYAKLRNHNSYNELVAQKLMDRKKNQVTIMVNKDEIHTDQLGNAGDHNKSGVQALQIRSCSQCAILESGVLRRPLRSRGLLARPYIHSMLAIAAVCVCVCVFMRALLRFNSGRSFKWERLDFGTI</sequence>
<dbReference type="InterPro" id="IPR036770">
    <property type="entry name" value="Ankyrin_rpt-contain_sf"/>
</dbReference>